<comment type="caution">
    <text evidence="2">The sequence shown here is derived from an EMBL/GenBank/DDBJ whole genome shotgun (WGS) entry which is preliminary data.</text>
</comment>
<sequence>MTGKPRAQQGFSLLEILIAFSILAFSLTVLLNIFSGGLRRTIVSEEYQQAVIIAQSKLAAAGVENVLDNGMQSGDIEKRFFWSVQMQAFDLDELGLDSENQIVVPYQVTARVEWLAGRNNRQFELTTIKLAKVQ</sequence>
<evidence type="ECO:0000256" key="1">
    <source>
        <dbReference type="SAM" id="Phobius"/>
    </source>
</evidence>
<protein>
    <recommendedName>
        <fullName evidence="4">General secretion pathway protein GspH</fullName>
    </recommendedName>
</protein>
<dbReference type="NCBIfam" id="TIGR02532">
    <property type="entry name" value="IV_pilin_GFxxxE"/>
    <property type="match status" value="1"/>
</dbReference>
<reference evidence="2 3" key="1">
    <citation type="submission" date="2015-12" db="EMBL/GenBank/DDBJ databases">
        <authorList>
            <person name="Shamseldin A."/>
            <person name="Moawad H."/>
            <person name="Abd El-Rahim W.M."/>
            <person name="Sadowsky M.J."/>
        </authorList>
    </citation>
    <scope>NUCLEOTIDE SEQUENCE [LARGE SCALE GENOMIC DNA]</scope>
    <source>
        <strain evidence="2 3">WF1</strain>
    </source>
</reference>
<dbReference type="STRING" id="1420851.AU255_01940"/>
<organism evidence="2 3">
    <name type="scientific">Methyloprofundus sedimenti</name>
    <dbReference type="NCBI Taxonomy" id="1420851"/>
    <lineage>
        <taxon>Bacteria</taxon>
        <taxon>Pseudomonadati</taxon>
        <taxon>Pseudomonadota</taxon>
        <taxon>Gammaproteobacteria</taxon>
        <taxon>Methylococcales</taxon>
        <taxon>Methylococcaceae</taxon>
        <taxon>Methyloprofundus</taxon>
    </lineage>
</organism>
<name>A0A1V8M555_9GAMM</name>
<evidence type="ECO:0008006" key="4">
    <source>
        <dbReference type="Google" id="ProtNLM"/>
    </source>
</evidence>
<dbReference type="RefSeq" id="WP_080521316.1">
    <property type="nucleotide sequence ID" value="NZ_LPUF01000001.1"/>
</dbReference>
<dbReference type="Pfam" id="PF07963">
    <property type="entry name" value="N_methyl"/>
    <property type="match status" value="1"/>
</dbReference>
<evidence type="ECO:0000313" key="3">
    <source>
        <dbReference type="Proteomes" id="UP000191980"/>
    </source>
</evidence>
<accession>A0A1V8M555</accession>
<gene>
    <name evidence="2" type="ORF">AU255_01940</name>
</gene>
<dbReference type="EMBL" id="LPUF01000001">
    <property type="protein sequence ID" value="OQK16691.1"/>
    <property type="molecule type" value="Genomic_DNA"/>
</dbReference>
<keyword evidence="1" id="KW-1133">Transmembrane helix</keyword>
<dbReference type="Proteomes" id="UP000191980">
    <property type="component" value="Unassembled WGS sequence"/>
</dbReference>
<dbReference type="PROSITE" id="PS00409">
    <property type="entry name" value="PROKAR_NTER_METHYL"/>
    <property type="match status" value="1"/>
</dbReference>
<proteinExistence type="predicted"/>
<evidence type="ECO:0000313" key="2">
    <source>
        <dbReference type="EMBL" id="OQK16691.1"/>
    </source>
</evidence>
<dbReference type="OrthoDB" id="7864109at2"/>
<dbReference type="InterPro" id="IPR012902">
    <property type="entry name" value="N_methyl_site"/>
</dbReference>
<feature type="transmembrane region" description="Helical" evidence="1">
    <location>
        <begin position="12"/>
        <end position="34"/>
    </location>
</feature>
<keyword evidence="3" id="KW-1185">Reference proteome</keyword>
<keyword evidence="1" id="KW-0812">Transmembrane</keyword>
<keyword evidence="1" id="KW-0472">Membrane</keyword>
<dbReference type="AlphaFoldDB" id="A0A1V8M555"/>